<dbReference type="EMBL" id="CACRXK020001315">
    <property type="protein sequence ID" value="CAB3988385.1"/>
    <property type="molecule type" value="Genomic_DNA"/>
</dbReference>
<dbReference type="AlphaFoldDB" id="A0A7D9HS02"/>
<keyword evidence="2" id="KW-1185">Reference proteome</keyword>
<organism evidence="1 2">
    <name type="scientific">Paramuricea clavata</name>
    <name type="common">Red gorgonian</name>
    <name type="synonym">Violescent sea-whip</name>
    <dbReference type="NCBI Taxonomy" id="317549"/>
    <lineage>
        <taxon>Eukaryota</taxon>
        <taxon>Metazoa</taxon>
        <taxon>Cnidaria</taxon>
        <taxon>Anthozoa</taxon>
        <taxon>Octocorallia</taxon>
        <taxon>Malacalcyonacea</taxon>
        <taxon>Plexauridae</taxon>
        <taxon>Paramuricea</taxon>
    </lineage>
</organism>
<gene>
    <name evidence="1" type="ORF">PACLA_8A023186</name>
</gene>
<dbReference type="Proteomes" id="UP001152795">
    <property type="component" value="Unassembled WGS sequence"/>
</dbReference>
<protein>
    <submittedName>
        <fullName evidence="1">Uncharacterized protein</fullName>
    </submittedName>
</protein>
<evidence type="ECO:0000313" key="2">
    <source>
        <dbReference type="Proteomes" id="UP001152795"/>
    </source>
</evidence>
<reference evidence="1" key="1">
    <citation type="submission" date="2020-04" db="EMBL/GenBank/DDBJ databases">
        <authorList>
            <person name="Alioto T."/>
            <person name="Alioto T."/>
            <person name="Gomez Garrido J."/>
        </authorList>
    </citation>
    <scope>NUCLEOTIDE SEQUENCE</scope>
    <source>
        <strain evidence="1">A484AB</strain>
    </source>
</reference>
<accession>A0A7D9HS02</accession>
<proteinExistence type="predicted"/>
<evidence type="ECO:0000313" key="1">
    <source>
        <dbReference type="EMBL" id="CAB3988385.1"/>
    </source>
</evidence>
<comment type="caution">
    <text evidence="1">The sequence shown here is derived from an EMBL/GenBank/DDBJ whole genome shotgun (WGS) entry which is preliminary data.</text>
</comment>
<sequence length="351" mass="40248">MEDVCEELQNITMEQEEDIEICSITAVNGDNDLEDYKYSYLEKITAVTKKVCEFIQGNKAKEFLTLCGKTAKTAVKCKRVGLDSDDETRKAMSCVIAIMYQNDITAKEAVLSYRKEMEEEFPYDYVELIKEGDDIKLDDIYKQMKGKVLDAFQKLKSILNNSTPTLGLLKQGTIVQIARVKNNVFEKSSLHRWVKERFHIKKVYIADPVTYMLEDLKGKEIKDEYDVNFRVLHGGRIGVTYNIKREYWFSDETIRVPTRILNKSFKKFDYSTKLTGAEINDKKGVFYEGKAATVEEHAAGKICAPPKLNPEYGVNPKIQRVGKITPKSQSASRQQKPDIHSDVLRLIYGGW</sequence>
<name>A0A7D9HS02_PARCT</name>